<organism evidence="1 2">
    <name type="scientific">Panagrolaimus sp. PS1159</name>
    <dbReference type="NCBI Taxonomy" id="55785"/>
    <lineage>
        <taxon>Eukaryota</taxon>
        <taxon>Metazoa</taxon>
        <taxon>Ecdysozoa</taxon>
        <taxon>Nematoda</taxon>
        <taxon>Chromadorea</taxon>
        <taxon>Rhabditida</taxon>
        <taxon>Tylenchina</taxon>
        <taxon>Panagrolaimomorpha</taxon>
        <taxon>Panagrolaimoidea</taxon>
        <taxon>Panagrolaimidae</taxon>
        <taxon>Panagrolaimus</taxon>
    </lineage>
</organism>
<accession>A0AC35FXN2</accession>
<protein>
    <submittedName>
        <fullName evidence="2">Uncharacterized protein</fullName>
    </submittedName>
</protein>
<proteinExistence type="predicted"/>
<dbReference type="WBParaSite" id="PS1159_v2.g21901.t1">
    <property type="protein sequence ID" value="PS1159_v2.g21901.t1"/>
    <property type="gene ID" value="PS1159_v2.g21901"/>
</dbReference>
<sequence length="89" mass="10346">MKYFMFIAIFAVFVTIVFGAPDHRRYYQANDIVLPTSPPQIFGSENNKISENIAEEMSNYPGSKTFCMNDNDCQPHENCRFNKCIVYVY</sequence>
<name>A0AC35FXN2_9BILA</name>
<reference evidence="2" key="1">
    <citation type="submission" date="2022-11" db="UniProtKB">
        <authorList>
            <consortium name="WormBaseParasite"/>
        </authorList>
    </citation>
    <scope>IDENTIFICATION</scope>
</reference>
<evidence type="ECO:0000313" key="2">
    <source>
        <dbReference type="WBParaSite" id="PS1159_v2.g21901.t1"/>
    </source>
</evidence>
<dbReference type="Proteomes" id="UP000887580">
    <property type="component" value="Unplaced"/>
</dbReference>
<evidence type="ECO:0000313" key="1">
    <source>
        <dbReference type="Proteomes" id="UP000887580"/>
    </source>
</evidence>